<comment type="subcellular location">
    <subcellularLocation>
        <location evidence="6">Cytoplasm</location>
    </subcellularLocation>
</comment>
<keyword evidence="8" id="KW-0436">Ligase</keyword>
<dbReference type="SUPFAM" id="SSF69065">
    <property type="entry name" value="RNase III domain-like"/>
    <property type="match status" value="1"/>
</dbReference>
<proteinExistence type="inferred from homology"/>
<protein>
    <recommendedName>
        <fullName evidence="6">Mini-ribonuclease 3</fullName>
        <shortName evidence="6">Mini-3</shortName>
        <shortName evidence="6">Mini-RNase 3</shortName>
        <ecNumber evidence="6">3.1.26.-</ecNumber>
    </recommendedName>
    <alternativeName>
        <fullName evidence="6">Mini-RNase III</fullName>
        <shortName evidence="6">Mini-III</shortName>
    </alternativeName>
</protein>
<keyword evidence="6" id="KW-0699">rRNA-binding</keyword>
<feature type="active site" evidence="6">
    <location>
        <position position="24"/>
    </location>
</feature>
<evidence type="ECO:0000313" key="9">
    <source>
        <dbReference type="Proteomes" id="UP000713596"/>
    </source>
</evidence>
<evidence type="ECO:0000256" key="6">
    <source>
        <dbReference type="HAMAP-Rule" id="MF_01468"/>
    </source>
</evidence>
<dbReference type="GO" id="GO:0016874">
    <property type="term" value="F:ligase activity"/>
    <property type="evidence" value="ECO:0007669"/>
    <property type="project" value="UniProtKB-KW"/>
</dbReference>
<dbReference type="Proteomes" id="UP000713596">
    <property type="component" value="Unassembled WGS sequence"/>
</dbReference>
<dbReference type="InterPro" id="IPR000999">
    <property type="entry name" value="RNase_III_dom"/>
</dbReference>
<comment type="similarity">
    <text evidence="6">Belongs to the MrnC RNase family.</text>
</comment>
<evidence type="ECO:0000313" key="8">
    <source>
        <dbReference type="EMBL" id="MBU3806111.1"/>
    </source>
</evidence>
<organism evidence="8 9">
    <name type="scientific">Candidatus Allofournierella pullistercoris</name>
    <dbReference type="NCBI Taxonomy" id="2838597"/>
    <lineage>
        <taxon>Bacteria</taxon>
        <taxon>Bacillati</taxon>
        <taxon>Bacillota</taxon>
        <taxon>Clostridia</taxon>
        <taxon>Eubacteriales</taxon>
        <taxon>Oscillospiraceae</taxon>
        <taxon>Allofournierella</taxon>
    </lineage>
</organism>
<dbReference type="CDD" id="cd00593">
    <property type="entry name" value="RIBOc"/>
    <property type="match status" value="1"/>
</dbReference>
<dbReference type="EMBL" id="JAHLFP010000035">
    <property type="protein sequence ID" value="MBU3806111.1"/>
    <property type="molecule type" value="Genomic_DNA"/>
</dbReference>
<evidence type="ECO:0000256" key="5">
    <source>
        <dbReference type="ARBA" id="ARBA00022801"/>
    </source>
</evidence>
<evidence type="ECO:0000256" key="4">
    <source>
        <dbReference type="ARBA" id="ARBA00022759"/>
    </source>
</evidence>
<comment type="function">
    <text evidence="6">Involved in correct processing of both the 5' and 3' ends of 23S rRNA precursor. Processes 30S rRNA precursor transcript even in absence of ribonuclease 3 (Rnc); Rnc processes 30S rRNA into smaller rRNA precursors.</text>
</comment>
<keyword evidence="6" id="KW-0694">RNA-binding</keyword>
<dbReference type="PANTHER" id="PTHR34276:SF1">
    <property type="entry name" value="MINI-RIBONUCLEASE 3"/>
    <property type="match status" value="1"/>
</dbReference>
<dbReference type="Gene3D" id="1.10.1520.10">
    <property type="entry name" value="Ribonuclease III domain"/>
    <property type="match status" value="1"/>
</dbReference>
<keyword evidence="5 6" id="KW-0378">Hydrolase</keyword>
<dbReference type="HAMAP" id="MF_01468">
    <property type="entry name" value="RNase_Mini_III"/>
    <property type="match status" value="1"/>
</dbReference>
<reference evidence="8" key="1">
    <citation type="journal article" date="2021" name="PeerJ">
        <title>Extensive microbial diversity within the chicken gut microbiome revealed by metagenomics and culture.</title>
        <authorList>
            <person name="Gilroy R."/>
            <person name="Ravi A."/>
            <person name="Getino M."/>
            <person name="Pursley I."/>
            <person name="Horton D.L."/>
            <person name="Alikhan N.F."/>
            <person name="Baker D."/>
            <person name="Gharbi K."/>
            <person name="Hall N."/>
            <person name="Watson M."/>
            <person name="Adriaenssens E.M."/>
            <person name="Foster-Nyarko E."/>
            <person name="Jarju S."/>
            <person name="Secka A."/>
            <person name="Antonio M."/>
            <person name="Oren A."/>
            <person name="Chaudhuri R.R."/>
            <person name="La Ragione R."/>
            <person name="Hildebrand F."/>
            <person name="Pallen M.J."/>
        </authorList>
    </citation>
    <scope>NUCLEOTIDE SEQUENCE</scope>
    <source>
        <strain evidence="8">B5_2728</strain>
    </source>
</reference>
<dbReference type="GO" id="GO:0006364">
    <property type="term" value="P:rRNA processing"/>
    <property type="evidence" value="ECO:0007669"/>
    <property type="project" value="UniProtKB-UniRule"/>
</dbReference>
<accession>A0A948WSA2</accession>
<evidence type="ECO:0000256" key="2">
    <source>
        <dbReference type="ARBA" id="ARBA00022552"/>
    </source>
</evidence>
<comment type="cofactor">
    <cofactor evidence="6">
        <name>Mg(2+)</name>
        <dbReference type="ChEBI" id="CHEBI:18420"/>
    </cofactor>
</comment>
<keyword evidence="4 6" id="KW-0255">Endonuclease</keyword>
<name>A0A948WSA2_9FIRM</name>
<dbReference type="SMART" id="SM00535">
    <property type="entry name" value="RIBOc"/>
    <property type="match status" value="1"/>
</dbReference>
<keyword evidence="2 6" id="KW-0698">rRNA processing</keyword>
<feature type="domain" description="RNase III" evidence="7">
    <location>
        <begin position="4"/>
        <end position="137"/>
    </location>
</feature>
<sequence length="153" mass="17140">MLFQANPEIDIREQSPLNLAFVGDGVFELLVRQRLVERTRMAPGKLHATCIKYVSAKGQNRALATLEGELTQTEQDVLRRGKNASKASVAKHATPQEYRASTGFEALFGWLYLTGQNDRILELFDLLWERYDPAAPVPQKIAEVAEPEAVKAE</sequence>
<dbReference type="GO" id="GO:0019843">
    <property type="term" value="F:rRNA binding"/>
    <property type="evidence" value="ECO:0007669"/>
    <property type="project" value="UniProtKB-UniRule"/>
</dbReference>
<dbReference type="InterPro" id="IPR036389">
    <property type="entry name" value="RNase_III_sf"/>
</dbReference>
<keyword evidence="3 6" id="KW-0540">Nuclease</keyword>
<dbReference type="GO" id="GO:0005737">
    <property type="term" value="C:cytoplasm"/>
    <property type="evidence" value="ECO:0007669"/>
    <property type="project" value="UniProtKB-SubCell"/>
</dbReference>
<keyword evidence="6" id="KW-0460">Magnesium</keyword>
<comment type="subunit">
    <text evidence="6">Homodimer.</text>
</comment>
<evidence type="ECO:0000256" key="1">
    <source>
        <dbReference type="ARBA" id="ARBA00022517"/>
    </source>
</evidence>
<dbReference type="EC" id="3.1.26.-" evidence="6"/>
<dbReference type="PANTHER" id="PTHR34276">
    <property type="entry name" value="MINI-RIBONUCLEASE 3"/>
    <property type="match status" value="1"/>
</dbReference>
<keyword evidence="6" id="KW-0963">Cytoplasm</keyword>
<evidence type="ECO:0000259" key="7">
    <source>
        <dbReference type="SMART" id="SM00535"/>
    </source>
</evidence>
<dbReference type="GO" id="GO:0004525">
    <property type="term" value="F:ribonuclease III activity"/>
    <property type="evidence" value="ECO:0007669"/>
    <property type="project" value="InterPro"/>
</dbReference>
<dbReference type="InterPro" id="IPR008226">
    <property type="entry name" value="Mini3_fam"/>
</dbReference>
<dbReference type="Pfam" id="PF00636">
    <property type="entry name" value="Ribonuclease_3"/>
    <property type="match status" value="1"/>
</dbReference>
<dbReference type="AlphaFoldDB" id="A0A948WSA2"/>
<reference evidence="8" key="2">
    <citation type="submission" date="2021-04" db="EMBL/GenBank/DDBJ databases">
        <authorList>
            <person name="Gilroy R."/>
        </authorList>
    </citation>
    <scope>NUCLEOTIDE SEQUENCE</scope>
    <source>
        <strain evidence="8">B5_2728</strain>
    </source>
</reference>
<comment type="caution">
    <text evidence="8">The sequence shown here is derived from an EMBL/GenBank/DDBJ whole genome shotgun (WGS) entry which is preliminary data.</text>
</comment>
<evidence type="ECO:0000256" key="3">
    <source>
        <dbReference type="ARBA" id="ARBA00022722"/>
    </source>
</evidence>
<keyword evidence="1 6" id="KW-0690">Ribosome biogenesis</keyword>
<gene>
    <name evidence="6" type="primary">mrnC</name>
    <name evidence="8" type="ORF">H9882_04390</name>
</gene>